<dbReference type="GO" id="GO:0008194">
    <property type="term" value="F:UDP-glycosyltransferase activity"/>
    <property type="evidence" value="ECO:0007669"/>
    <property type="project" value="InterPro"/>
</dbReference>
<evidence type="ECO:0000313" key="6">
    <source>
        <dbReference type="EMBL" id="RKT55643.1"/>
    </source>
</evidence>
<dbReference type="GO" id="GO:0017000">
    <property type="term" value="P:antibiotic biosynthetic process"/>
    <property type="evidence" value="ECO:0007669"/>
    <property type="project" value="UniProtKB-ARBA"/>
</dbReference>
<protein>
    <submittedName>
        <fullName evidence="6">Glycosyltransferase</fullName>
    </submittedName>
</protein>
<reference evidence="6 7" key="1">
    <citation type="submission" date="2018-10" db="EMBL/GenBank/DDBJ databases">
        <title>Sequencing the genomes of 1000 actinobacteria strains.</title>
        <authorList>
            <person name="Klenk H.-P."/>
        </authorList>
    </citation>
    <scope>NUCLEOTIDE SEQUENCE [LARGE SCALE GENOMIC DNA]</scope>
    <source>
        <strain evidence="6 7">DSM 43800</strain>
    </source>
</reference>
<dbReference type="Gene3D" id="3.40.50.2000">
    <property type="entry name" value="Glycogen Phosphorylase B"/>
    <property type="match status" value="2"/>
</dbReference>
<feature type="domain" description="Erythromycin biosynthesis protein CIII-like C-terminal" evidence="4">
    <location>
        <begin position="255"/>
        <end position="395"/>
    </location>
</feature>
<evidence type="ECO:0000259" key="5">
    <source>
        <dbReference type="Pfam" id="PF21036"/>
    </source>
</evidence>
<gene>
    <name evidence="6" type="ORF">C8E97_4325</name>
</gene>
<comment type="similarity">
    <text evidence="1">Belongs to the glycosyltransferase 28 family.</text>
</comment>
<evidence type="ECO:0000256" key="3">
    <source>
        <dbReference type="ARBA" id="ARBA00022679"/>
    </source>
</evidence>
<sequence>MPNMRVLFVPLPWPTHHFAMVGLAWACRLQGDEVRVAADAGVVEAVLSSGMVGVPVGRGFDFMADFGAASRGPLRWRGPGEAVTDLLRATPVTRYLRLAETVVDDLTDFATRWRPDVVVWDPAMFAGPLAAQRCGALSVRHTWGPDVTRLLRWPGMGAEDPADVPAWPADLAAFFRRHGAEPRDDLADLTLDTCPAALQVPGARNRVPLRYTPYNGPGLAPRWLLDEPTRPRVCVTWGTASTRALGSDAYPVPAILAALATEDVEVVVAAKESDAALVGDPPPNARVAGPLPLHTLLPSCRAIVHQGGSGTVMTAAYHGVPQLVGGTVGDQEFNAARLTAAGAGAALPVGGAEPDGIRAAVHRLLSDDAAHAADGLRAGILGHPSPAATAARLRDLAGH</sequence>
<proteinExistence type="inferred from homology"/>
<dbReference type="SUPFAM" id="SSF53756">
    <property type="entry name" value="UDP-Glycosyltransferase/glycogen phosphorylase"/>
    <property type="match status" value="1"/>
</dbReference>
<evidence type="ECO:0000256" key="2">
    <source>
        <dbReference type="ARBA" id="ARBA00022676"/>
    </source>
</evidence>
<dbReference type="AlphaFoldDB" id="A0A495W4Q9"/>
<evidence type="ECO:0000313" key="7">
    <source>
        <dbReference type="Proteomes" id="UP000282084"/>
    </source>
</evidence>
<dbReference type="GO" id="GO:0016758">
    <property type="term" value="F:hexosyltransferase activity"/>
    <property type="evidence" value="ECO:0007669"/>
    <property type="project" value="UniProtKB-ARBA"/>
</dbReference>
<keyword evidence="7" id="KW-1185">Reference proteome</keyword>
<dbReference type="InterPro" id="IPR002213">
    <property type="entry name" value="UDP_glucos_trans"/>
</dbReference>
<dbReference type="PANTHER" id="PTHR48050">
    <property type="entry name" value="STEROL 3-BETA-GLUCOSYLTRANSFERASE"/>
    <property type="match status" value="1"/>
</dbReference>
<dbReference type="Proteomes" id="UP000282084">
    <property type="component" value="Unassembled WGS sequence"/>
</dbReference>
<dbReference type="InterPro" id="IPR048284">
    <property type="entry name" value="EryCIII-like_N"/>
</dbReference>
<dbReference type="InterPro" id="IPR010610">
    <property type="entry name" value="EryCIII-like_C"/>
</dbReference>
<name>A0A495W4Q9_9PSEU</name>
<dbReference type="Pfam" id="PF06722">
    <property type="entry name" value="EryCIII-like_C"/>
    <property type="match status" value="1"/>
</dbReference>
<dbReference type="FunFam" id="3.40.50.2000:FF:000072">
    <property type="entry name" value="Glycosyl transferase"/>
    <property type="match status" value="1"/>
</dbReference>
<dbReference type="InterPro" id="IPR050426">
    <property type="entry name" value="Glycosyltransferase_28"/>
</dbReference>
<keyword evidence="3 6" id="KW-0808">Transferase</keyword>
<keyword evidence="2" id="KW-0328">Glycosyltransferase</keyword>
<evidence type="ECO:0000256" key="1">
    <source>
        <dbReference type="ARBA" id="ARBA00006962"/>
    </source>
</evidence>
<dbReference type="OrthoDB" id="5488434at2"/>
<dbReference type="CDD" id="cd03784">
    <property type="entry name" value="GT1_Gtf-like"/>
    <property type="match status" value="1"/>
</dbReference>
<accession>A0A495W4Q9</accession>
<comment type="caution">
    <text evidence="6">The sequence shown here is derived from an EMBL/GenBank/DDBJ whole genome shotgun (WGS) entry which is preliminary data.</text>
</comment>
<organism evidence="6 7">
    <name type="scientific">Saccharothrix australiensis</name>
    <dbReference type="NCBI Taxonomy" id="2072"/>
    <lineage>
        <taxon>Bacteria</taxon>
        <taxon>Bacillati</taxon>
        <taxon>Actinomycetota</taxon>
        <taxon>Actinomycetes</taxon>
        <taxon>Pseudonocardiales</taxon>
        <taxon>Pseudonocardiaceae</taxon>
        <taxon>Saccharothrix</taxon>
    </lineage>
</organism>
<dbReference type="EMBL" id="RBXO01000001">
    <property type="protein sequence ID" value="RKT55643.1"/>
    <property type="molecule type" value="Genomic_DNA"/>
</dbReference>
<dbReference type="Pfam" id="PF21036">
    <property type="entry name" value="EryCIII-like_N"/>
    <property type="match status" value="1"/>
</dbReference>
<evidence type="ECO:0000259" key="4">
    <source>
        <dbReference type="Pfam" id="PF06722"/>
    </source>
</evidence>
<feature type="domain" description="Erythromycin biosynthesis protein CIII-like N-terminal" evidence="5">
    <location>
        <begin position="25"/>
        <end position="238"/>
    </location>
</feature>
<dbReference type="PANTHER" id="PTHR48050:SF13">
    <property type="entry name" value="STEROL 3-BETA-GLUCOSYLTRANSFERASE UGT80A2"/>
    <property type="match status" value="1"/>
</dbReference>